<proteinExistence type="predicted"/>
<gene>
    <name evidence="1" type="ORF">TRITD_3Av1G273960</name>
</gene>
<accession>A0A9R0S163</accession>
<dbReference type="PANTHER" id="PTHR34591:SF33">
    <property type="entry name" value="F-BOX DOMAIN-CONTAINING PROTEIN"/>
    <property type="match status" value="1"/>
</dbReference>
<sequence length="230" mass="25793">MHCDNNVLVILRPSKGTYDMVQLPEEPCGARSGLSLPKDSVIASYERGVHYVATNNSQLRVWMLNELTGGQLGWTLSHDTNLNLHGDMIRTLKIKPKVTWRIVGSRGGPVSLTDEDVDDDWARSYDSEHSWNSDEDNFIDMIGGADRDQSVERGAYCSIMGFHPHKNALILILSSAVVVYHLDTSRMQYLGDADELDKDHTQVACCVDDSFIYRPCYKDMLPTGKLCMPP</sequence>
<dbReference type="AlphaFoldDB" id="A0A9R0S163"/>
<reference evidence="1 2" key="1">
    <citation type="submission" date="2017-09" db="EMBL/GenBank/DDBJ databases">
        <authorList>
            <consortium name="International Durum Wheat Genome Sequencing Consortium (IDWGSC)"/>
            <person name="Milanesi L."/>
        </authorList>
    </citation>
    <scope>NUCLEOTIDE SEQUENCE [LARGE SCALE GENOMIC DNA]</scope>
    <source>
        <strain evidence="2">cv. Svevo</strain>
    </source>
</reference>
<evidence type="ECO:0000313" key="1">
    <source>
        <dbReference type="EMBL" id="VAH69601.1"/>
    </source>
</evidence>
<organism evidence="1 2">
    <name type="scientific">Triticum turgidum subsp. durum</name>
    <name type="common">Durum wheat</name>
    <name type="synonym">Triticum durum</name>
    <dbReference type="NCBI Taxonomy" id="4567"/>
    <lineage>
        <taxon>Eukaryota</taxon>
        <taxon>Viridiplantae</taxon>
        <taxon>Streptophyta</taxon>
        <taxon>Embryophyta</taxon>
        <taxon>Tracheophyta</taxon>
        <taxon>Spermatophyta</taxon>
        <taxon>Magnoliopsida</taxon>
        <taxon>Liliopsida</taxon>
        <taxon>Poales</taxon>
        <taxon>Poaceae</taxon>
        <taxon>BOP clade</taxon>
        <taxon>Pooideae</taxon>
        <taxon>Triticodae</taxon>
        <taxon>Triticeae</taxon>
        <taxon>Triticinae</taxon>
        <taxon>Triticum</taxon>
    </lineage>
</organism>
<protein>
    <submittedName>
        <fullName evidence="1">Uncharacterized protein</fullName>
    </submittedName>
</protein>
<dbReference type="Gramene" id="TRITD3Av1G273960.1">
    <property type="protein sequence ID" value="TRITD3Av1G273960.1"/>
    <property type="gene ID" value="TRITD3Av1G273960"/>
</dbReference>
<name>A0A9R0S163_TRITD</name>
<keyword evidence="2" id="KW-1185">Reference proteome</keyword>
<dbReference type="PANTHER" id="PTHR34591">
    <property type="entry name" value="OS03G0653100 PROTEIN-RELATED"/>
    <property type="match status" value="1"/>
</dbReference>
<dbReference type="OMA" id="RSYDSEH"/>
<dbReference type="EMBL" id="LT934115">
    <property type="protein sequence ID" value="VAH69601.1"/>
    <property type="molecule type" value="Genomic_DNA"/>
</dbReference>
<dbReference type="Proteomes" id="UP000324705">
    <property type="component" value="Chromosome 3A"/>
</dbReference>
<evidence type="ECO:0000313" key="2">
    <source>
        <dbReference type="Proteomes" id="UP000324705"/>
    </source>
</evidence>